<evidence type="ECO:0000313" key="3">
    <source>
        <dbReference type="Proteomes" id="UP000604083"/>
    </source>
</evidence>
<sequence>MNSNWPRYGIFAGVGGLLLGGFLLLRGATITQKQGHTIIQVRSWSLDIDPSGFPGGDRDFRIFRSPSALHAGHGQYSVSFSW</sequence>
<keyword evidence="1" id="KW-0472">Membrane</keyword>
<dbReference type="AlphaFoldDB" id="A0A934VMF4"/>
<accession>A0A934VMF4</accession>
<dbReference type="RefSeq" id="WP_200391467.1">
    <property type="nucleotide sequence ID" value="NZ_JAENIO010000017.1"/>
</dbReference>
<reference evidence="2" key="1">
    <citation type="submission" date="2021-01" db="EMBL/GenBank/DDBJ databases">
        <title>Modified the classification status of verrucomicrobia.</title>
        <authorList>
            <person name="Feng X."/>
        </authorList>
    </citation>
    <scope>NUCLEOTIDE SEQUENCE</scope>
    <source>
        <strain evidence="2">KCTC 12986</strain>
    </source>
</reference>
<dbReference type="Proteomes" id="UP000604083">
    <property type="component" value="Unassembled WGS sequence"/>
</dbReference>
<feature type="transmembrane region" description="Helical" evidence="1">
    <location>
        <begin position="6"/>
        <end position="25"/>
    </location>
</feature>
<evidence type="ECO:0000256" key="1">
    <source>
        <dbReference type="SAM" id="Phobius"/>
    </source>
</evidence>
<name>A0A934VMF4_9BACT</name>
<gene>
    <name evidence="2" type="ORF">JIN78_08160</name>
</gene>
<proteinExistence type="predicted"/>
<keyword evidence="1" id="KW-1133">Transmembrane helix</keyword>
<keyword evidence="3" id="KW-1185">Reference proteome</keyword>
<comment type="caution">
    <text evidence="2">The sequence shown here is derived from an EMBL/GenBank/DDBJ whole genome shotgun (WGS) entry which is preliminary data.</text>
</comment>
<evidence type="ECO:0000313" key="2">
    <source>
        <dbReference type="EMBL" id="MBK1834031.1"/>
    </source>
</evidence>
<protein>
    <submittedName>
        <fullName evidence="2">Uncharacterized protein</fullName>
    </submittedName>
</protein>
<keyword evidence="1" id="KW-0812">Transmembrane</keyword>
<dbReference type="EMBL" id="JAENIO010000017">
    <property type="protein sequence ID" value="MBK1834031.1"/>
    <property type="molecule type" value="Genomic_DNA"/>
</dbReference>
<organism evidence="2 3">
    <name type="scientific">Roseibacillus ishigakijimensis</name>
    <dbReference type="NCBI Taxonomy" id="454146"/>
    <lineage>
        <taxon>Bacteria</taxon>
        <taxon>Pseudomonadati</taxon>
        <taxon>Verrucomicrobiota</taxon>
        <taxon>Verrucomicrobiia</taxon>
        <taxon>Verrucomicrobiales</taxon>
        <taxon>Verrucomicrobiaceae</taxon>
        <taxon>Roseibacillus</taxon>
    </lineage>
</organism>